<dbReference type="AlphaFoldDB" id="A0AAV7JZE1"/>
<sequence length="547" mass="64301">MATKYTAITKIDLTNETGKEFVKEHEQIYEQLTKACIQKDWSKMFLIIDKHVYTINTSLKTGNTPLDYVASSGDVTAMNRLLSYPTCNLNILKHILERNSKLSKEIKATIGWKIQKIKQENMSMPILTENSICNNILHKYTTRTIRANTGVCWELFNPDKCMYFHEIIGYFFHYIGSNTLAKVRTLLNRELRVYRTSLDRENTINEFYSDVINLYTDNGFNHHLARELTNQTTINLGVYFMVLNAVFMYWEDLEKCAGYTYRGVRIGQREIDQYKVGKEFSWLSFMACSNKMIPKNFNGNCWFQIDNSFGCIWSPRYLPYVDEYVYPCGAQFRVTKVELIGVKICIYLKLICTNDNNEALYNNLSEDLERIYENLKDKCPKVLSCQEKYMKESKEIFDLKREIENEKHKIKIDKKEVLLEEGEFAFNCITCKHTCHVPCNDIKARMCRSAITGPIGSCEMCPGKCHYTKHQRYPFKIEIKVRKNEDELEKMKIVEENTKILRETEKELEIILSEIHQLKYEFNATAKYLDKVLKTKEMRGRKEQKTV</sequence>
<feature type="coiled-coil region" evidence="1">
    <location>
        <begin position="354"/>
        <end position="420"/>
    </location>
</feature>
<gene>
    <name evidence="2" type="ORF">LOD99_3357</name>
</gene>
<dbReference type="Proteomes" id="UP001165289">
    <property type="component" value="Unassembled WGS sequence"/>
</dbReference>
<evidence type="ECO:0000313" key="3">
    <source>
        <dbReference type="Proteomes" id="UP001165289"/>
    </source>
</evidence>
<evidence type="ECO:0008006" key="4">
    <source>
        <dbReference type="Google" id="ProtNLM"/>
    </source>
</evidence>
<comment type="caution">
    <text evidence="2">The sequence shown here is derived from an EMBL/GenBank/DDBJ whole genome shotgun (WGS) entry which is preliminary data.</text>
</comment>
<evidence type="ECO:0000313" key="2">
    <source>
        <dbReference type="EMBL" id="KAI6653855.1"/>
    </source>
</evidence>
<keyword evidence="1" id="KW-0175">Coiled coil</keyword>
<reference evidence="2 3" key="1">
    <citation type="journal article" date="2023" name="BMC Biol.">
        <title>The compact genome of the sponge Oopsacas minuta (Hexactinellida) is lacking key metazoan core genes.</title>
        <authorList>
            <person name="Santini S."/>
            <person name="Schenkelaars Q."/>
            <person name="Jourda C."/>
            <person name="Duchesne M."/>
            <person name="Belahbib H."/>
            <person name="Rocher C."/>
            <person name="Selva M."/>
            <person name="Riesgo A."/>
            <person name="Vervoort M."/>
            <person name="Leys S.P."/>
            <person name="Kodjabachian L."/>
            <person name="Le Bivic A."/>
            <person name="Borchiellini C."/>
            <person name="Claverie J.M."/>
            <person name="Renard E."/>
        </authorList>
    </citation>
    <scope>NUCLEOTIDE SEQUENCE [LARGE SCALE GENOMIC DNA]</scope>
    <source>
        <strain evidence="2">SPO-2</strain>
    </source>
</reference>
<protein>
    <recommendedName>
        <fullName evidence="4">NAD(P)(+)--arginine ADP-ribosyltransferase</fullName>
    </recommendedName>
</protein>
<accession>A0AAV7JZE1</accession>
<proteinExistence type="predicted"/>
<keyword evidence="3" id="KW-1185">Reference proteome</keyword>
<organism evidence="2 3">
    <name type="scientific">Oopsacas minuta</name>
    <dbReference type="NCBI Taxonomy" id="111878"/>
    <lineage>
        <taxon>Eukaryota</taxon>
        <taxon>Metazoa</taxon>
        <taxon>Porifera</taxon>
        <taxon>Hexactinellida</taxon>
        <taxon>Hexasterophora</taxon>
        <taxon>Lyssacinosida</taxon>
        <taxon>Leucopsacidae</taxon>
        <taxon>Oopsacas</taxon>
    </lineage>
</organism>
<name>A0AAV7JZE1_9METZ</name>
<evidence type="ECO:0000256" key="1">
    <source>
        <dbReference type="SAM" id="Coils"/>
    </source>
</evidence>
<dbReference type="Gene3D" id="3.90.176.10">
    <property type="entry name" value="Toxin ADP-ribosyltransferase, Chain A, domain 1"/>
    <property type="match status" value="1"/>
</dbReference>
<dbReference type="EMBL" id="JAKMXF010000255">
    <property type="protein sequence ID" value="KAI6653855.1"/>
    <property type="molecule type" value="Genomic_DNA"/>
</dbReference>